<feature type="region of interest" description="Disordered" evidence="1">
    <location>
        <begin position="255"/>
        <end position="282"/>
    </location>
</feature>
<dbReference type="OrthoDB" id="4300819at2"/>
<sequence>MSIRHAGRARRVAVAVATSALVVGLAPTASATDEPTRRGLAPGIFDAESAMTPNVEHRSTTPRTEQAADRTNSDMAFTDGHVIVGNYGGFNIYDVADADSPRLVSTVACPGNQHDVSVEGDLLFVSVQTYNTSYTDCTTSANATNERFAGIRVFDISNKARPQQVAAVQTCRGSHTHTYVPDPAGESAFLYISGTSSVRRDAPGAALGCRTASSGQTPYEDDARWRIDIVEVPLARPQDAVLLADGPRLMAEDGRIDGLQQSPPTPLHPSGPDHRRRGIWSPSPVSDACHDITAYPELGLAAGACEGNGLLIDITDPRNPQRVAAVADGNFAYWHSATFNNDGTKVVFTDEWGGGGQGYCTEAERPEWGANGIYDVVRGDDGSIDLEFKSYYKIPPDQEWNEICVAHNGNLIPIPGRDVMVQAWYQGGMTVFDFTDSSNPVELAWFDRGPIQTDPDGAQQRGGFWSAYWYDGMVYGTDITRGFDVLELSGSDELTQNEIDAALTVREDQTNPQTQARYEHPASFALVRASLDQLVRVDGIGDKALTKIERSLDQAQGAADRGRSKQAVTFLGFVERDLGAVEATDVRAAVAALKAELS</sequence>
<name>A0A8J3ADN8_9ACTN</name>
<dbReference type="AlphaFoldDB" id="A0A8J3ADN8"/>
<organism evidence="3 4">
    <name type="scientific">Egicoccus halophilus</name>
    <dbReference type="NCBI Taxonomy" id="1670830"/>
    <lineage>
        <taxon>Bacteria</taxon>
        <taxon>Bacillati</taxon>
        <taxon>Actinomycetota</taxon>
        <taxon>Nitriliruptoria</taxon>
        <taxon>Egicoccales</taxon>
        <taxon>Egicoccaceae</taxon>
        <taxon>Egicoccus</taxon>
    </lineage>
</organism>
<dbReference type="EMBL" id="BMHA01000017">
    <property type="protein sequence ID" value="GGI09696.1"/>
    <property type="molecule type" value="Genomic_DNA"/>
</dbReference>
<feature type="region of interest" description="Disordered" evidence="1">
    <location>
        <begin position="45"/>
        <end position="69"/>
    </location>
</feature>
<gene>
    <name evidence="3" type="ORF">GCM10011354_35360</name>
</gene>
<accession>A0A8J3ADN8</accession>
<reference evidence="3" key="1">
    <citation type="journal article" date="2014" name="Int. J. Syst. Evol. Microbiol.">
        <title>Complete genome sequence of Corynebacterium casei LMG S-19264T (=DSM 44701T), isolated from a smear-ripened cheese.</title>
        <authorList>
            <consortium name="US DOE Joint Genome Institute (JGI-PGF)"/>
            <person name="Walter F."/>
            <person name="Albersmeier A."/>
            <person name="Kalinowski J."/>
            <person name="Ruckert C."/>
        </authorList>
    </citation>
    <scope>NUCLEOTIDE SEQUENCE</scope>
    <source>
        <strain evidence="3">CGMCC 1.14988</strain>
    </source>
</reference>
<reference evidence="3" key="2">
    <citation type="submission" date="2020-09" db="EMBL/GenBank/DDBJ databases">
        <authorList>
            <person name="Sun Q."/>
            <person name="Zhou Y."/>
        </authorList>
    </citation>
    <scope>NUCLEOTIDE SEQUENCE</scope>
    <source>
        <strain evidence="3">CGMCC 1.14988</strain>
    </source>
</reference>
<keyword evidence="4" id="KW-1185">Reference proteome</keyword>
<evidence type="ECO:0000313" key="3">
    <source>
        <dbReference type="EMBL" id="GGI09696.1"/>
    </source>
</evidence>
<comment type="caution">
    <text evidence="3">The sequence shown here is derived from an EMBL/GenBank/DDBJ whole genome shotgun (WGS) entry which is preliminary data.</text>
</comment>
<protein>
    <recommendedName>
        <fullName evidence="5">LVIVD repeat-containing protein</fullName>
    </recommendedName>
</protein>
<keyword evidence="2" id="KW-0732">Signal</keyword>
<proteinExistence type="predicted"/>
<evidence type="ECO:0000313" key="4">
    <source>
        <dbReference type="Proteomes" id="UP000650511"/>
    </source>
</evidence>
<evidence type="ECO:0000256" key="1">
    <source>
        <dbReference type="SAM" id="MobiDB-lite"/>
    </source>
</evidence>
<evidence type="ECO:0000256" key="2">
    <source>
        <dbReference type="SAM" id="SignalP"/>
    </source>
</evidence>
<evidence type="ECO:0008006" key="5">
    <source>
        <dbReference type="Google" id="ProtNLM"/>
    </source>
</evidence>
<feature type="chain" id="PRO_5035262443" description="LVIVD repeat-containing protein" evidence="2">
    <location>
        <begin position="32"/>
        <end position="598"/>
    </location>
</feature>
<feature type="signal peptide" evidence="2">
    <location>
        <begin position="1"/>
        <end position="31"/>
    </location>
</feature>
<dbReference type="RefSeq" id="WP_130649245.1">
    <property type="nucleotide sequence ID" value="NZ_BMHA01000017.1"/>
</dbReference>
<dbReference type="Proteomes" id="UP000650511">
    <property type="component" value="Unassembled WGS sequence"/>
</dbReference>